<evidence type="ECO:0000313" key="2">
    <source>
        <dbReference type="Proteomes" id="UP000009192"/>
    </source>
</evidence>
<evidence type="ECO:0000313" key="1">
    <source>
        <dbReference type="EMBL" id="KRG01327.1"/>
    </source>
</evidence>
<organism evidence="1 2">
    <name type="scientific">Drosophila mojavensis</name>
    <name type="common">Fruit fly</name>
    <dbReference type="NCBI Taxonomy" id="7230"/>
    <lineage>
        <taxon>Eukaryota</taxon>
        <taxon>Metazoa</taxon>
        <taxon>Ecdysozoa</taxon>
        <taxon>Arthropoda</taxon>
        <taxon>Hexapoda</taxon>
        <taxon>Insecta</taxon>
        <taxon>Pterygota</taxon>
        <taxon>Neoptera</taxon>
        <taxon>Endopterygota</taxon>
        <taxon>Diptera</taxon>
        <taxon>Brachycera</taxon>
        <taxon>Muscomorpha</taxon>
        <taxon>Ephydroidea</taxon>
        <taxon>Drosophilidae</taxon>
        <taxon>Drosophila</taxon>
    </lineage>
</organism>
<dbReference type="AlphaFoldDB" id="A0A0Q9WZE3"/>
<dbReference type="EMBL" id="CH933806">
    <property type="protein sequence ID" value="KRG01327.1"/>
    <property type="molecule type" value="Genomic_DNA"/>
</dbReference>
<keyword evidence="2" id="KW-1185">Reference proteome</keyword>
<dbReference type="InParanoid" id="A0A0Q9WZE3"/>
<gene>
    <name evidence="1" type="primary">Dmoj\GI25997</name>
    <name evidence="1" type="ORF">Dmoj_GI25997</name>
</gene>
<dbReference type="KEGG" id="dmo:Dmoj_GI25997"/>
<name>A0A0Q9WZE3_DROMO</name>
<sequence length="93" mass="10545">MCLSSVEIQLPAFGLRLSLSSSQRNNKQQIDKHITYCNRCFCCGHFQSPEGAFFVSSLPKDGKTLGSLREPLAYRDQQYLNCDRYTISDSCLN</sequence>
<accession>A0A0Q9WZE3</accession>
<dbReference type="Proteomes" id="UP000009192">
    <property type="component" value="Unassembled WGS sequence"/>
</dbReference>
<proteinExistence type="predicted"/>
<reference evidence="1 2" key="1">
    <citation type="journal article" date="2007" name="Nature">
        <title>Evolution of genes and genomes on the Drosophila phylogeny.</title>
        <authorList>
            <consortium name="Drosophila 12 Genomes Consortium"/>
            <person name="Clark A.G."/>
            <person name="Eisen M.B."/>
            <person name="Smith D.R."/>
            <person name="Bergman C.M."/>
            <person name="Oliver B."/>
            <person name="Markow T.A."/>
            <person name="Kaufman T.C."/>
            <person name="Kellis M."/>
            <person name="Gelbart W."/>
            <person name="Iyer V.N."/>
            <person name="Pollard D.A."/>
            <person name="Sackton T.B."/>
            <person name="Larracuente A.M."/>
            <person name="Singh N.D."/>
            <person name="Abad J.P."/>
            <person name="Abt D.N."/>
            <person name="Adryan B."/>
            <person name="Aguade M."/>
            <person name="Akashi H."/>
            <person name="Anderson W.W."/>
            <person name="Aquadro C.F."/>
            <person name="Ardell D.H."/>
            <person name="Arguello R."/>
            <person name="Artieri C.G."/>
            <person name="Barbash D.A."/>
            <person name="Barker D."/>
            <person name="Barsanti P."/>
            <person name="Batterham P."/>
            <person name="Batzoglou S."/>
            <person name="Begun D."/>
            <person name="Bhutkar A."/>
            <person name="Blanco E."/>
            <person name="Bosak S.A."/>
            <person name="Bradley R.K."/>
            <person name="Brand A.D."/>
            <person name="Brent M.R."/>
            <person name="Brooks A.N."/>
            <person name="Brown R.H."/>
            <person name="Butlin R.K."/>
            <person name="Caggese C."/>
            <person name="Calvi B.R."/>
            <person name="Bernardo de Carvalho A."/>
            <person name="Caspi A."/>
            <person name="Castrezana S."/>
            <person name="Celniker S.E."/>
            <person name="Chang J.L."/>
            <person name="Chapple C."/>
            <person name="Chatterji S."/>
            <person name="Chinwalla A."/>
            <person name="Civetta A."/>
            <person name="Clifton S.W."/>
            <person name="Comeron J.M."/>
            <person name="Costello J.C."/>
            <person name="Coyne J.A."/>
            <person name="Daub J."/>
            <person name="David R.G."/>
            <person name="Delcher A.L."/>
            <person name="Delehaunty K."/>
            <person name="Do C.B."/>
            <person name="Ebling H."/>
            <person name="Edwards K."/>
            <person name="Eickbush T."/>
            <person name="Evans J.D."/>
            <person name="Filipski A."/>
            <person name="Findeiss S."/>
            <person name="Freyhult E."/>
            <person name="Fulton L."/>
            <person name="Fulton R."/>
            <person name="Garcia A.C."/>
            <person name="Gardiner A."/>
            <person name="Garfield D.A."/>
            <person name="Garvin B.E."/>
            <person name="Gibson G."/>
            <person name="Gilbert D."/>
            <person name="Gnerre S."/>
            <person name="Godfrey J."/>
            <person name="Good R."/>
            <person name="Gotea V."/>
            <person name="Gravely B."/>
            <person name="Greenberg A.J."/>
            <person name="Griffiths-Jones S."/>
            <person name="Gross S."/>
            <person name="Guigo R."/>
            <person name="Gustafson E.A."/>
            <person name="Haerty W."/>
            <person name="Hahn M.W."/>
            <person name="Halligan D.L."/>
            <person name="Halpern A.L."/>
            <person name="Halter G.M."/>
            <person name="Han M.V."/>
            <person name="Heger A."/>
            <person name="Hillier L."/>
            <person name="Hinrichs A.S."/>
            <person name="Holmes I."/>
            <person name="Hoskins R.A."/>
            <person name="Hubisz M.J."/>
            <person name="Hultmark D."/>
            <person name="Huntley M.A."/>
            <person name="Jaffe D.B."/>
            <person name="Jagadeeshan S."/>
            <person name="Jeck W.R."/>
            <person name="Johnson J."/>
            <person name="Jones C.D."/>
            <person name="Jordan W.C."/>
            <person name="Karpen G.H."/>
            <person name="Kataoka E."/>
            <person name="Keightley P.D."/>
            <person name="Kheradpour P."/>
            <person name="Kirkness E.F."/>
            <person name="Koerich L.B."/>
            <person name="Kristiansen K."/>
            <person name="Kudrna D."/>
            <person name="Kulathinal R.J."/>
            <person name="Kumar S."/>
            <person name="Kwok R."/>
            <person name="Lander E."/>
            <person name="Langley C.H."/>
            <person name="Lapoint R."/>
            <person name="Lazzaro B.P."/>
            <person name="Lee S.J."/>
            <person name="Levesque L."/>
            <person name="Li R."/>
            <person name="Lin C.F."/>
            <person name="Lin M.F."/>
            <person name="Lindblad-Toh K."/>
            <person name="Llopart A."/>
            <person name="Long M."/>
            <person name="Low L."/>
            <person name="Lozovsky E."/>
            <person name="Lu J."/>
            <person name="Luo M."/>
            <person name="Machado C.A."/>
            <person name="Makalowski W."/>
            <person name="Marzo M."/>
            <person name="Matsuda M."/>
            <person name="Matzkin L."/>
            <person name="McAllister B."/>
            <person name="McBride C.S."/>
            <person name="McKernan B."/>
            <person name="McKernan K."/>
            <person name="Mendez-Lago M."/>
            <person name="Minx P."/>
            <person name="Mollenhauer M.U."/>
            <person name="Montooth K."/>
            <person name="Mount S.M."/>
            <person name="Mu X."/>
            <person name="Myers E."/>
            <person name="Negre B."/>
            <person name="Newfeld S."/>
            <person name="Nielsen R."/>
            <person name="Noor M.A."/>
            <person name="O'Grady P."/>
            <person name="Pachter L."/>
            <person name="Papaceit M."/>
            <person name="Parisi M.J."/>
            <person name="Parisi M."/>
            <person name="Parts L."/>
            <person name="Pedersen J.S."/>
            <person name="Pesole G."/>
            <person name="Phillippy A.M."/>
            <person name="Ponting C.P."/>
            <person name="Pop M."/>
            <person name="Porcelli D."/>
            <person name="Powell J.R."/>
            <person name="Prohaska S."/>
            <person name="Pruitt K."/>
            <person name="Puig M."/>
            <person name="Quesneville H."/>
            <person name="Ram K.R."/>
            <person name="Rand D."/>
            <person name="Rasmussen M.D."/>
            <person name="Reed L.K."/>
            <person name="Reenan R."/>
            <person name="Reily A."/>
            <person name="Remington K.A."/>
            <person name="Rieger T.T."/>
            <person name="Ritchie M.G."/>
            <person name="Robin C."/>
            <person name="Rogers Y.H."/>
            <person name="Rohde C."/>
            <person name="Rozas J."/>
            <person name="Rubenfield M.J."/>
            <person name="Ruiz A."/>
            <person name="Russo S."/>
            <person name="Salzberg S.L."/>
            <person name="Sanchez-Gracia A."/>
            <person name="Saranga D.J."/>
            <person name="Sato H."/>
            <person name="Schaeffer S.W."/>
            <person name="Schatz M.C."/>
            <person name="Schlenke T."/>
            <person name="Schwartz R."/>
            <person name="Segarra C."/>
            <person name="Singh R.S."/>
            <person name="Sirot L."/>
            <person name="Sirota M."/>
            <person name="Sisneros N.B."/>
            <person name="Smith C.D."/>
            <person name="Smith T.F."/>
            <person name="Spieth J."/>
            <person name="Stage D.E."/>
            <person name="Stark A."/>
            <person name="Stephan W."/>
            <person name="Strausberg R.L."/>
            <person name="Strempel S."/>
            <person name="Sturgill D."/>
            <person name="Sutton G."/>
            <person name="Sutton G.G."/>
            <person name="Tao W."/>
            <person name="Teichmann S."/>
            <person name="Tobari Y.N."/>
            <person name="Tomimura Y."/>
            <person name="Tsolas J.M."/>
            <person name="Valente V.L."/>
            <person name="Venter E."/>
            <person name="Venter J.C."/>
            <person name="Vicario S."/>
            <person name="Vieira F.G."/>
            <person name="Vilella A.J."/>
            <person name="Villasante A."/>
            <person name="Walenz B."/>
            <person name="Wang J."/>
            <person name="Wasserman M."/>
            <person name="Watts T."/>
            <person name="Wilson D."/>
            <person name="Wilson R.K."/>
            <person name="Wing R.A."/>
            <person name="Wolfner M.F."/>
            <person name="Wong A."/>
            <person name="Wong G.K."/>
            <person name="Wu C.I."/>
            <person name="Wu G."/>
            <person name="Yamamoto D."/>
            <person name="Yang H.P."/>
            <person name="Yang S.P."/>
            <person name="Yorke J.A."/>
            <person name="Yoshida K."/>
            <person name="Zdobnov E."/>
            <person name="Zhang P."/>
            <person name="Zhang Y."/>
            <person name="Zimin A.V."/>
            <person name="Baldwin J."/>
            <person name="Abdouelleil A."/>
            <person name="Abdulkadir J."/>
            <person name="Abebe A."/>
            <person name="Abera B."/>
            <person name="Abreu J."/>
            <person name="Acer S.C."/>
            <person name="Aftuck L."/>
            <person name="Alexander A."/>
            <person name="An P."/>
            <person name="Anderson E."/>
            <person name="Anderson S."/>
            <person name="Arachi H."/>
            <person name="Azer M."/>
            <person name="Bachantsang P."/>
            <person name="Barry A."/>
            <person name="Bayul T."/>
            <person name="Berlin A."/>
            <person name="Bessette D."/>
            <person name="Bloom T."/>
            <person name="Blye J."/>
            <person name="Boguslavskiy L."/>
            <person name="Bonnet C."/>
            <person name="Boukhgalter B."/>
            <person name="Bourzgui I."/>
            <person name="Brown A."/>
            <person name="Cahill P."/>
            <person name="Channer S."/>
            <person name="Cheshatsang Y."/>
            <person name="Chuda L."/>
            <person name="Citroen M."/>
            <person name="Collymore A."/>
            <person name="Cooke P."/>
            <person name="Costello M."/>
            <person name="D'Aco K."/>
            <person name="Daza R."/>
            <person name="De Haan G."/>
            <person name="DeGray S."/>
            <person name="DeMaso C."/>
            <person name="Dhargay N."/>
            <person name="Dooley K."/>
            <person name="Dooley E."/>
            <person name="Doricent M."/>
            <person name="Dorje P."/>
            <person name="Dorjee K."/>
            <person name="Dupes A."/>
            <person name="Elong R."/>
            <person name="Falk J."/>
            <person name="Farina A."/>
            <person name="Faro S."/>
            <person name="Ferguson D."/>
            <person name="Fisher S."/>
            <person name="Foley C.D."/>
            <person name="Franke A."/>
            <person name="Friedrich D."/>
            <person name="Gadbois L."/>
            <person name="Gearin G."/>
            <person name="Gearin C.R."/>
            <person name="Giannoukos G."/>
            <person name="Goode T."/>
            <person name="Graham J."/>
            <person name="Grandbois E."/>
            <person name="Grewal S."/>
            <person name="Gyaltsen K."/>
            <person name="Hafez N."/>
            <person name="Hagos B."/>
            <person name="Hall J."/>
            <person name="Henson C."/>
            <person name="Hollinger A."/>
            <person name="Honan T."/>
            <person name="Huard M.D."/>
            <person name="Hughes L."/>
            <person name="Hurhula B."/>
            <person name="Husby M.E."/>
            <person name="Kamat A."/>
            <person name="Kanga B."/>
            <person name="Kashin S."/>
            <person name="Khazanovich D."/>
            <person name="Kisner P."/>
            <person name="Lance K."/>
            <person name="Lara M."/>
            <person name="Lee W."/>
            <person name="Lennon N."/>
            <person name="Letendre F."/>
            <person name="LeVine R."/>
            <person name="Lipovsky A."/>
            <person name="Liu X."/>
            <person name="Liu J."/>
            <person name="Liu S."/>
            <person name="Lokyitsang T."/>
            <person name="Lokyitsang Y."/>
            <person name="Lubonja R."/>
            <person name="Lui A."/>
            <person name="MacDonald P."/>
            <person name="Magnisalis V."/>
            <person name="Maru K."/>
            <person name="Matthews C."/>
            <person name="McCusker W."/>
            <person name="McDonough S."/>
            <person name="Mehta T."/>
            <person name="Meldrim J."/>
            <person name="Meneus L."/>
            <person name="Mihai O."/>
            <person name="Mihalev A."/>
            <person name="Mihova T."/>
            <person name="Mittelman R."/>
            <person name="Mlenga V."/>
            <person name="Montmayeur A."/>
            <person name="Mulrain L."/>
            <person name="Navidi A."/>
            <person name="Naylor J."/>
            <person name="Negash T."/>
            <person name="Nguyen T."/>
            <person name="Nguyen N."/>
            <person name="Nicol R."/>
            <person name="Norbu C."/>
            <person name="Norbu N."/>
            <person name="Novod N."/>
            <person name="O'Neill B."/>
            <person name="Osman S."/>
            <person name="Markiewicz E."/>
            <person name="Oyono O.L."/>
            <person name="Patti C."/>
            <person name="Phunkhang P."/>
            <person name="Pierre F."/>
            <person name="Priest M."/>
            <person name="Raghuraman S."/>
            <person name="Rege F."/>
            <person name="Reyes R."/>
            <person name="Rise C."/>
            <person name="Rogov P."/>
            <person name="Ross K."/>
            <person name="Ryan E."/>
            <person name="Settipalli S."/>
            <person name="Shea T."/>
            <person name="Sherpa N."/>
            <person name="Shi L."/>
            <person name="Shih D."/>
            <person name="Sparrow T."/>
            <person name="Spaulding J."/>
            <person name="Stalker J."/>
            <person name="Stange-Thomann N."/>
            <person name="Stavropoulos S."/>
            <person name="Stone C."/>
            <person name="Strader C."/>
            <person name="Tesfaye S."/>
            <person name="Thomson T."/>
            <person name="Thoulutsang Y."/>
            <person name="Thoulutsang D."/>
            <person name="Topham K."/>
            <person name="Topping I."/>
            <person name="Tsamla T."/>
            <person name="Vassiliev H."/>
            <person name="Vo A."/>
            <person name="Wangchuk T."/>
            <person name="Wangdi T."/>
            <person name="Weiand M."/>
            <person name="Wilkinson J."/>
            <person name="Wilson A."/>
            <person name="Yadav S."/>
            <person name="Young G."/>
            <person name="Yu Q."/>
            <person name="Zembek L."/>
            <person name="Zhong D."/>
            <person name="Zimmer A."/>
            <person name="Zwirko Z."/>
            <person name="Jaffe D.B."/>
            <person name="Alvarez P."/>
            <person name="Brockman W."/>
            <person name="Butler J."/>
            <person name="Chin C."/>
            <person name="Gnerre S."/>
            <person name="Grabherr M."/>
            <person name="Kleber M."/>
            <person name="Mauceli E."/>
            <person name="MacCallum I."/>
        </authorList>
    </citation>
    <scope>NUCLEOTIDE SEQUENCE [LARGE SCALE GENOMIC DNA]</scope>
    <source>
        <strain evidence="2">Tucson 15081-1352.22</strain>
    </source>
</reference>
<protein>
    <submittedName>
        <fullName evidence="1">Uncharacterized protein</fullName>
    </submittedName>
</protein>